<organism evidence="2 3">
    <name type="scientific">Haliea salexigens</name>
    <dbReference type="NCBI Taxonomy" id="287487"/>
    <lineage>
        <taxon>Bacteria</taxon>
        <taxon>Pseudomonadati</taxon>
        <taxon>Pseudomonadota</taxon>
        <taxon>Gammaproteobacteria</taxon>
        <taxon>Cellvibrionales</taxon>
        <taxon>Halieaceae</taxon>
        <taxon>Haliea</taxon>
    </lineage>
</organism>
<dbReference type="RefSeq" id="WP_027950836.1">
    <property type="nucleotide sequence ID" value="NZ_JBLIAR010000061.1"/>
</dbReference>
<evidence type="ECO:0000256" key="1">
    <source>
        <dbReference type="SAM" id="Phobius"/>
    </source>
</evidence>
<dbReference type="STRING" id="1121937.GCA_000423125_03278"/>
<name>A0A3C1KJ91_9GAMM</name>
<feature type="transmembrane region" description="Helical" evidence="1">
    <location>
        <begin position="37"/>
        <end position="55"/>
    </location>
</feature>
<gene>
    <name evidence="2" type="ORF">DCP75_02225</name>
</gene>
<dbReference type="AlphaFoldDB" id="A0A3C1KJ91"/>
<keyword evidence="1" id="KW-0812">Transmembrane</keyword>
<feature type="transmembrane region" description="Helical" evidence="1">
    <location>
        <begin position="90"/>
        <end position="110"/>
    </location>
</feature>
<keyword evidence="1" id="KW-1133">Transmembrane helix</keyword>
<dbReference type="EMBL" id="DMND01000041">
    <property type="protein sequence ID" value="HAN26543.1"/>
    <property type="molecule type" value="Genomic_DNA"/>
</dbReference>
<feature type="transmembrane region" description="Helical" evidence="1">
    <location>
        <begin position="60"/>
        <end position="78"/>
    </location>
</feature>
<evidence type="ECO:0000313" key="3">
    <source>
        <dbReference type="Proteomes" id="UP000259273"/>
    </source>
</evidence>
<protein>
    <submittedName>
        <fullName evidence="2">Uncharacterized protein</fullName>
    </submittedName>
</protein>
<dbReference type="Proteomes" id="UP000259273">
    <property type="component" value="Unassembled WGS sequence"/>
</dbReference>
<reference evidence="2 3" key="1">
    <citation type="journal article" date="2018" name="Nat. Biotechnol.">
        <title>A standardized bacterial taxonomy based on genome phylogeny substantially revises the tree of life.</title>
        <authorList>
            <person name="Parks D.H."/>
            <person name="Chuvochina M."/>
            <person name="Waite D.W."/>
            <person name="Rinke C."/>
            <person name="Skarshewski A."/>
            <person name="Chaumeil P.A."/>
            <person name="Hugenholtz P."/>
        </authorList>
    </citation>
    <scope>NUCLEOTIDE SEQUENCE [LARGE SCALE GENOMIC DNA]</scope>
    <source>
        <strain evidence="2">UBA9158</strain>
    </source>
</reference>
<evidence type="ECO:0000313" key="2">
    <source>
        <dbReference type="EMBL" id="HAN26543.1"/>
    </source>
</evidence>
<proteinExistence type="predicted"/>
<comment type="caution">
    <text evidence="2">The sequence shown here is derived from an EMBL/GenBank/DDBJ whole genome shotgun (WGS) entry which is preliminary data.</text>
</comment>
<accession>A0A3C1KJ91</accession>
<keyword evidence="1" id="KW-0472">Membrane</keyword>
<sequence length="116" mass="12312">MPVSSIALQRQLAASIVTVSGVLQVASLWRNRLSEDVLLTALVGSIYLLIALGLFGRSRFALFVAVATCGSSALLLGPDLPLAAWSSLQQLRIAGDAIVAMLCLHVLWSVRKLPSI</sequence>